<comment type="similarity">
    <text evidence="1">Belongs to the AB hydrolase superfamily. AB hydrolase 2 family.</text>
</comment>
<dbReference type="SUPFAM" id="SSF53474">
    <property type="entry name" value="alpha/beta-Hydrolases"/>
    <property type="match status" value="1"/>
</dbReference>
<evidence type="ECO:0000313" key="4">
    <source>
        <dbReference type="Proteomes" id="UP000092177"/>
    </source>
</evidence>
<dbReference type="GeneID" id="28860843"/>
<dbReference type="PANTHER" id="PTHR10655:SF63">
    <property type="entry name" value="PHOSPHOLIPASE_CARBOXYLESTERASE_THIOESTERASE DOMAIN-CONTAINING PROTEIN"/>
    <property type="match status" value="1"/>
</dbReference>
<dbReference type="RefSeq" id="XP_018165098.1">
    <property type="nucleotide sequence ID" value="XM_018296736.1"/>
</dbReference>
<accession>A0A1B7YX30</accession>
<dbReference type="InterPro" id="IPR003140">
    <property type="entry name" value="PLipase/COase/thioEstase"/>
</dbReference>
<dbReference type="Gene3D" id="3.40.50.1820">
    <property type="entry name" value="alpha/beta hydrolase"/>
    <property type="match status" value="1"/>
</dbReference>
<dbReference type="GO" id="GO:0005737">
    <property type="term" value="C:cytoplasm"/>
    <property type="evidence" value="ECO:0007669"/>
    <property type="project" value="TreeGrafter"/>
</dbReference>
<keyword evidence="4" id="KW-1185">Reference proteome</keyword>
<dbReference type="Pfam" id="PF02230">
    <property type="entry name" value="Abhydrolase_2"/>
    <property type="match status" value="1"/>
</dbReference>
<dbReference type="InterPro" id="IPR029058">
    <property type="entry name" value="AB_hydrolase_fold"/>
</dbReference>
<sequence length="274" mass="30649">MESPVEESTARHVCIVNPANGHKHTHTFILLHGRDSNCDKFSSEFFESEISEDLAELLARREGVYPDTAPHPRTLQALFLGFKWVFPNALPIFSERFGTPLNQWFDIWSVESPSERLEIQETGLRQNASFIAKVIADESRLVSRDRLYLGGISQGFTTAVTAYLAGGQQLGGLIGFSSWVHPALAQYGLLSVGEERLPVSGFSLTDGMKATSVFLGHSIDDDVVPIQNGRVLRDALRNIGQSNIEWHEYEHGGHWITEPKGVDDLVRFLRRTMD</sequence>
<dbReference type="PANTHER" id="PTHR10655">
    <property type="entry name" value="LYSOPHOSPHOLIPASE-RELATED"/>
    <property type="match status" value="1"/>
</dbReference>
<dbReference type="GO" id="GO:0008474">
    <property type="term" value="F:palmitoyl-(protein) hydrolase activity"/>
    <property type="evidence" value="ECO:0007669"/>
    <property type="project" value="TreeGrafter"/>
</dbReference>
<proteinExistence type="inferred from homology"/>
<organism evidence="3 4">
    <name type="scientific">Colletotrichum higginsianum (strain IMI 349063)</name>
    <name type="common">Crucifer anthracnose fungus</name>
    <dbReference type="NCBI Taxonomy" id="759273"/>
    <lineage>
        <taxon>Eukaryota</taxon>
        <taxon>Fungi</taxon>
        <taxon>Dikarya</taxon>
        <taxon>Ascomycota</taxon>
        <taxon>Pezizomycotina</taxon>
        <taxon>Sordariomycetes</taxon>
        <taxon>Hypocreomycetidae</taxon>
        <taxon>Glomerellales</taxon>
        <taxon>Glomerellaceae</taxon>
        <taxon>Colletotrichum</taxon>
        <taxon>Colletotrichum destructivum species complex</taxon>
    </lineage>
</organism>
<comment type="caution">
    <text evidence="3">The sequence shown here is derived from an EMBL/GenBank/DDBJ whole genome shotgun (WGS) entry which is preliminary data.</text>
</comment>
<dbReference type="VEuPathDB" id="FungiDB:CH63R_01761"/>
<dbReference type="EMBL" id="LTAN01000001">
    <property type="protein sequence ID" value="OBR16581.1"/>
    <property type="molecule type" value="Genomic_DNA"/>
</dbReference>
<evidence type="ECO:0000313" key="3">
    <source>
        <dbReference type="EMBL" id="OBR16581.1"/>
    </source>
</evidence>
<feature type="domain" description="Phospholipase/carboxylesterase/thioesterase" evidence="2">
    <location>
        <begin position="79"/>
        <end position="270"/>
    </location>
</feature>
<evidence type="ECO:0000259" key="2">
    <source>
        <dbReference type="Pfam" id="PF02230"/>
    </source>
</evidence>
<name>A0A1B7YX30_COLHI</name>
<evidence type="ECO:0000256" key="1">
    <source>
        <dbReference type="ARBA" id="ARBA00006499"/>
    </source>
</evidence>
<protein>
    <submittedName>
        <fullName evidence="3">Phospholipase/Carboxylesterase</fullName>
    </submittedName>
</protein>
<reference evidence="4" key="1">
    <citation type="journal article" date="2017" name="BMC Genomics">
        <title>Gapless genome assembly of Colletotrichum higginsianum reveals chromosome structure and association of transposable elements with secondary metabolite gene clusters.</title>
        <authorList>
            <person name="Dallery J.-F."/>
            <person name="Lapalu N."/>
            <person name="Zampounis A."/>
            <person name="Pigne S."/>
            <person name="Luyten I."/>
            <person name="Amselem J."/>
            <person name="Wittenberg A.H.J."/>
            <person name="Zhou S."/>
            <person name="de Queiroz M.V."/>
            <person name="Robin G.P."/>
            <person name="Auger A."/>
            <person name="Hainaut M."/>
            <person name="Henrissat B."/>
            <person name="Kim K.-T."/>
            <person name="Lee Y.-H."/>
            <person name="Lespinet O."/>
            <person name="Schwartz D.C."/>
            <person name="Thon M.R."/>
            <person name="O'Connell R.J."/>
        </authorList>
    </citation>
    <scope>NUCLEOTIDE SEQUENCE [LARGE SCALE GENOMIC DNA]</scope>
    <source>
        <strain evidence="4">IMI 349063</strain>
    </source>
</reference>
<dbReference type="KEGG" id="chig:CH63R_01761"/>
<gene>
    <name evidence="3" type="ORF">CH63R_01761</name>
</gene>
<dbReference type="InterPro" id="IPR050565">
    <property type="entry name" value="LYPA1-2/EST-like"/>
</dbReference>
<dbReference type="GO" id="GO:0052689">
    <property type="term" value="F:carboxylic ester hydrolase activity"/>
    <property type="evidence" value="ECO:0007669"/>
    <property type="project" value="TreeGrafter"/>
</dbReference>
<dbReference type="Proteomes" id="UP000092177">
    <property type="component" value="Chromosome 1"/>
</dbReference>
<dbReference type="AlphaFoldDB" id="A0A1B7YX30"/>
<dbReference type="OrthoDB" id="2418081at2759"/>